<sequence>MVGWRWQGTDLILTVRVQPRAARDELKIDADGRLRLRITAPPVEGKANEHLRHFLGHALGVARSQVSVATGATSRNKRIVVQNADPAKALALGLPKNRE</sequence>
<dbReference type="PANTHER" id="PTHR13420">
    <property type="entry name" value="UPF0235 PROTEIN C15ORF40"/>
    <property type="match status" value="1"/>
</dbReference>
<dbReference type="SUPFAM" id="SSF69786">
    <property type="entry name" value="YggU-like"/>
    <property type="match status" value="1"/>
</dbReference>
<comment type="similarity">
    <text evidence="1 2">Belongs to the UPF0235 family.</text>
</comment>
<dbReference type="HAMAP" id="MF_00634">
    <property type="entry name" value="UPF0235"/>
    <property type="match status" value="1"/>
</dbReference>
<dbReference type="HOGENOM" id="CLU_130694_6_0_6"/>
<dbReference type="STRING" id="314278.NB231_13261"/>
<dbReference type="NCBIfam" id="TIGR00251">
    <property type="entry name" value="DUF167 family protein"/>
    <property type="match status" value="1"/>
</dbReference>
<dbReference type="Pfam" id="PF02594">
    <property type="entry name" value="DUF167"/>
    <property type="match status" value="1"/>
</dbReference>
<gene>
    <name evidence="3" type="ORF">NB231_13261</name>
</gene>
<keyword evidence="4" id="KW-1185">Reference proteome</keyword>
<dbReference type="eggNOG" id="COG1872">
    <property type="taxonomic scope" value="Bacteria"/>
</dbReference>
<accession>A4BSA5</accession>
<dbReference type="SMART" id="SM01152">
    <property type="entry name" value="DUF167"/>
    <property type="match status" value="1"/>
</dbReference>
<organism evidence="3 4">
    <name type="scientific">Nitrococcus mobilis Nb-231</name>
    <dbReference type="NCBI Taxonomy" id="314278"/>
    <lineage>
        <taxon>Bacteria</taxon>
        <taxon>Pseudomonadati</taxon>
        <taxon>Pseudomonadota</taxon>
        <taxon>Gammaproteobacteria</taxon>
        <taxon>Chromatiales</taxon>
        <taxon>Ectothiorhodospiraceae</taxon>
        <taxon>Nitrococcus</taxon>
    </lineage>
</organism>
<dbReference type="GO" id="GO:0005737">
    <property type="term" value="C:cytoplasm"/>
    <property type="evidence" value="ECO:0007669"/>
    <property type="project" value="TreeGrafter"/>
</dbReference>
<evidence type="ECO:0000313" key="4">
    <source>
        <dbReference type="Proteomes" id="UP000003374"/>
    </source>
</evidence>
<dbReference type="OrthoDB" id="9800587at2"/>
<dbReference type="InterPro" id="IPR036591">
    <property type="entry name" value="YggU-like_sf"/>
</dbReference>
<reference evidence="3 4" key="1">
    <citation type="submission" date="2006-02" db="EMBL/GenBank/DDBJ databases">
        <authorList>
            <person name="Waterbury J."/>
            <person name="Ferriera S."/>
            <person name="Johnson J."/>
            <person name="Kravitz S."/>
            <person name="Halpern A."/>
            <person name="Remington K."/>
            <person name="Beeson K."/>
            <person name="Tran B."/>
            <person name="Rogers Y.-H."/>
            <person name="Friedman R."/>
            <person name="Venter J.C."/>
        </authorList>
    </citation>
    <scope>NUCLEOTIDE SEQUENCE [LARGE SCALE GENOMIC DNA]</scope>
    <source>
        <strain evidence="3 4">Nb-231</strain>
    </source>
</reference>
<dbReference type="Proteomes" id="UP000003374">
    <property type="component" value="Unassembled WGS sequence"/>
</dbReference>
<dbReference type="PANTHER" id="PTHR13420:SF7">
    <property type="entry name" value="UPF0235 PROTEIN C15ORF40"/>
    <property type="match status" value="1"/>
</dbReference>
<dbReference type="AlphaFoldDB" id="A4BSA5"/>
<dbReference type="InterPro" id="IPR003746">
    <property type="entry name" value="DUF167"/>
</dbReference>
<dbReference type="Gene3D" id="3.30.1200.10">
    <property type="entry name" value="YggU-like"/>
    <property type="match status" value="1"/>
</dbReference>
<evidence type="ECO:0000256" key="2">
    <source>
        <dbReference type="HAMAP-Rule" id="MF_00634"/>
    </source>
</evidence>
<comment type="caution">
    <text evidence="3">The sequence shown here is derived from an EMBL/GenBank/DDBJ whole genome shotgun (WGS) entry which is preliminary data.</text>
</comment>
<dbReference type="RefSeq" id="WP_005003394.1">
    <property type="nucleotide sequence ID" value="NZ_CH672427.1"/>
</dbReference>
<dbReference type="EMBL" id="AAOF01000009">
    <property type="protein sequence ID" value="EAR21365.1"/>
    <property type="molecule type" value="Genomic_DNA"/>
</dbReference>
<name>A4BSA5_9GAMM</name>
<evidence type="ECO:0000313" key="3">
    <source>
        <dbReference type="EMBL" id="EAR21365.1"/>
    </source>
</evidence>
<proteinExistence type="inferred from homology"/>
<evidence type="ECO:0000256" key="1">
    <source>
        <dbReference type="ARBA" id="ARBA00010364"/>
    </source>
</evidence>
<protein>
    <recommendedName>
        <fullName evidence="2">UPF0235 protein NB231_13261</fullName>
    </recommendedName>
</protein>